<keyword evidence="3" id="KW-1185">Reference proteome</keyword>
<protein>
    <submittedName>
        <fullName evidence="2">Uncharacterized protein</fullName>
    </submittedName>
</protein>
<dbReference type="EMBL" id="JAATVY010000007">
    <property type="protein sequence ID" value="NJC70620.1"/>
    <property type="molecule type" value="Genomic_DNA"/>
</dbReference>
<name>A0ABX0XX62_9ACTN</name>
<evidence type="ECO:0000313" key="2">
    <source>
        <dbReference type="EMBL" id="NJC70620.1"/>
    </source>
</evidence>
<dbReference type="RefSeq" id="WP_167925522.1">
    <property type="nucleotide sequence ID" value="NZ_JAATVY010000007.1"/>
</dbReference>
<reference evidence="2 3" key="1">
    <citation type="submission" date="2020-03" db="EMBL/GenBank/DDBJ databases">
        <title>WGS of the type strain of Planosporangium spp.</title>
        <authorList>
            <person name="Thawai C."/>
        </authorList>
    </citation>
    <scope>NUCLEOTIDE SEQUENCE [LARGE SCALE GENOMIC DNA]</scope>
    <source>
        <strain evidence="2 3">TBRC 5610</strain>
    </source>
</reference>
<sequence>MRRWETLIDYALWIRAAERIEVPAGGLVPGPVDLDPLPPSTPSAGGALGGQWADWWGSLVDTPRRHPPVPPDPVPEPAYDTPDPLGLAQRPALAEVVARRWREAHAWHTAREAAGMARHVPPSAIEGQIVRDVERAAGRRIRPFDVEFILLPVRDDVIRRVHDRRYLVPEGVYDGPRWATWLHALVSRIG</sequence>
<dbReference type="Proteomes" id="UP000722989">
    <property type="component" value="Unassembled WGS sequence"/>
</dbReference>
<evidence type="ECO:0000313" key="3">
    <source>
        <dbReference type="Proteomes" id="UP000722989"/>
    </source>
</evidence>
<proteinExistence type="predicted"/>
<accession>A0ABX0XX62</accession>
<organism evidence="2 3">
    <name type="scientific">Planosporangium thailandense</name>
    <dbReference type="NCBI Taxonomy" id="765197"/>
    <lineage>
        <taxon>Bacteria</taxon>
        <taxon>Bacillati</taxon>
        <taxon>Actinomycetota</taxon>
        <taxon>Actinomycetes</taxon>
        <taxon>Micromonosporales</taxon>
        <taxon>Micromonosporaceae</taxon>
        <taxon>Planosporangium</taxon>
    </lineage>
</organism>
<evidence type="ECO:0000256" key="1">
    <source>
        <dbReference type="SAM" id="MobiDB-lite"/>
    </source>
</evidence>
<feature type="region of interest" description="Disordered" evidence="1">
    <location>
        <begin position="60"/>
        <end position="79"/>
    </location>
</feature>
<comment type="caution">
    <text evidence="2">The sequence shown here is derived from an EMBL/GenBank/DDBJ whole genome shotgun (WGS) entry which is preliminary data.</text>
</comment>
<gene>
    <name evidence="2" type="ORF">HC031_12980</name>
</gene>